<comment type="caution">
    <text evidence="5">The sequence shown here is derived from an EMBL/GenBank/DDBJ whole genome shotgun (WGS) entry which is preliminary data.</text>
</comment>
<dbReference type="AlphaFoldDB" id="A0AA41WXW8"/>
<keyword evidence="6" id="KW-1185">Reference proteome</keyword>
<evidence type="ECO:0000313" key="6">
    <source>
        <dbReference type="Proteomes" id="UP001165413"/>
    </source>
</evidence>
<protein>
    <submittedName>
        <fullName evidence="5">Extracellular solute-binding protein</fullName>
    </submittedName>
</protein>
<gene>
    <name evidence="5" type="ORF">NLF92_03960</name>
</gene>
<dbReference type="SUPFAM" id="SSF53850">
    <property type="entry name" value="Periplasmic binding protein-like II"/>
    <property type="match status" value="1"/>
</dbReference>
<dbReference type="Proteomes" id="UP001165413">
    <property type="component" value="Unassembled WGS sequence"/>
</dbReference>
<comment type="similarity">
    <text evidence="1">Belongs to the bacterial solute-binding protein 1 family.</text>
</comment>
<reference evidence="5" key="1">
    <citation type="submission" date="2022-07" db="EMBL/GenBank/DDBJ databases">
        <title>Characterization of the Novel Bacterium Alteromonas immobilis LMIT006 and Alteromonas gregis LMIT007.</title>
        <authorList>
            <person name="Lin X."/>
        </authorList>
    </citation>
    <scope>NUCLEOTIDE SEQUENCE</scope>
    <source>
        <strain evidence="5">LMIT007</strain>
    </source>
</reference>
<organism evidence="5 6">
    <name type="scientific">Opacimonas viscosa</name>
    <dbReference type="NCBI Taxonomy" id="2961944"/>
    <lineage>
        <taxon>Bacteria</taxon>
        <taxon>Pseudomonadati</taxon>
        <taxon>Pseudomonadota</taxon>
        <taxon>Gammaproteobacteria</taxon>
        <taxon>Alteromonadales</taxon>
        <taxon>Alteromonadaceae</taxon>
        <taxon>Opacimonas</taxon>
    </lineage>
</organism>
<evidence type="ECO:0000313" key="5">
    <source>
        <dbReference type="EMBL" id="MCP3428100.1"/>
    </source>
</evidence>
<dbReference type="PANTHER" id="PTHR30006">
    <property type="entry name" value="THIAMINE-BINDING PERIPLASMIC PROTEIN-RELATED"/>
    <property type="match status" value="1"/>
</dbReference>
<dbReference type="Pfam" id="PF13343">
    <property type="entry name" value="SBP_bac_6"/>
    <property type="match status" value="1"/>
</dbReference>
<dbReference type="EMBL" id="JANATA010000004">
    <property type="protein sequence ID" value="MCP3428100.1"/>
    <property type="molecule type" value="Genomic_DNA"/>
</dbReference>
<dbReference type="GO" id="GO:0030288">
    <property type="term" value="C:outer membrane-bounded periplasmic space"/>
    <property type="evidence" value="ECO:0007669"/>
    <property type="project" value="TreeGrafter"/>
</dbReference>
<keyword evidence="3" id="KW-0408">Iron</keyword>
<dbReference type="InterPro" id="IPR026045">
    <property type="entry name" value="Ferric-bd"/>
</dbReference>
<evidence type="ECO:0000256" key="1">
    <source>
        <dbReference type="ARBA" id="ARBA00008520"/>
    </source>
</evidence>
<name>A0AA41WXW8_9ALTE</name>
<proteinExistence type="inferred from homology"/>
<keyword evidence="2 4" id="KW-0732">Signal</keyword>
<feature type="binding site" evidence="3">
    <location>
        <position position="220"/>
    </location>
    <ligand>
        <name>Fe cation</name>
        <dbReference type="ChEBI" id="CHEBI:24875"/>
    </ligand>
</feature>
<dbReference type="Gene3D" id="3.40.190.10">
    <property type="entry name" value="Periplasmic binding protein-like II"/>
    <property type="match status" value="2"/>
</dbReference>
<dbReference type="GO" id="GO:0046872">
    <property type="term" value="F:metal ion binding"/>
    <property type="evidence" value="ECO:0007669"/>
    <property type="project" value="UniProtKB-KW"/>
</dbReference>
<feature type="chain" id="PRO_5041266505" evidence="4">
    <location>
        <begin position="26"/>
        <end position="337"/>
    </location>
</feature>
<feature type="signal peptide" evidence="4">
    <location>
        <begin position="1"/>
        <end position="25"/>
    </location>
</feature>
<keyword evidence="3" id="KW-0479">Metal-binding</keyword>
<dbReference type="PANTHER" id="PTHR30006:SF15">
    <property type="entry name" value="IRON-UTILIZATION PERIPLASMIC PROTEIN"/>
    <property type="match status" value="1"/>
</dbReference>
<evidence type="ECO:0000256" key="2">
    <source>
        <dbReference type="ARBA" id="ARBA00022729"/>
    </source>
</evidence>
<evidence type="ECO:0000256" key="4">
    <source>
        <dbReference type="SAM" id="SignalP"/>
    </source>
</evidence>
<accession>A0AA41WXW8</accession>
<dbReference type="RefSeq" id="WP_254099183.1">
    <property type="nucleotide sequence ID" value="NZ_JANATA010000004.1"/>
</dbReference>
<sequence>MKISRKASLLGLLSTALIASLPLNATELNVYSARKEALIKPLLDRFAEQNDVTINLVTGKADALISRLKNEGQFSPADVLITTDVGRLQRAKDMGLTQPITLAEFPNSEFHDAEQHWVALTKRARPIMVSVDKIDEYKIQSYEDLTKPEFAGKICVRSSANIYNQSMVAALIAQKGEQYAQDWATGLVKNFARKPKGGDRDQIKAIAAGVCDIALANTYYLAAMQNADAAQQKAAQAVSVVWPNQSDRGVHINISGIAVTKYAQHKTTAEALIAFMLTQDAQSWYGKTNHEYPVDSTIEWSDTLTALGTFNGESIPIGKVGELNAQAVKIMDRAGWL</sequence>
<evidence type="ECO:0000256" key="3">
    <source>
        <dbReference type="PIRSR" id="PIRSR002825-1"/>
    </source>
</evidence>
<dbReference type="PIRSF" id="PIRSF002825">
    <property type="entry name" value="CfbpA"/>
    <property type="match status" value="1"/>
</dbReference>
<feature type="binding site" evidence="3">
    <location>
        <position position="219"/>
    </location>
    <ligand>
        <name>Fe cation</name>
        <dbReference type="ChEBI" id="CHEBI:24875"/>
    </ligand>
</feature>